<comment type="function">
    <text evidence="1">Component of the rigid cuticle of the spider.</text>
</comment>
<comment type="caution">
    <text evidence="4">The sequence shown here is derived from an EMBL/GenBank/DDBJ whole genome shotgun (WGS) entry which is preliminary data.</text>
</comment>
<evidence type="ECO:0000256" key="3">
    <source>
        <dbReference type="PROSITE-ProRule" id="PRU00497"/>
    </source>
</evidence>
<name>A0A4Y2CWJ6_ARAVE</name>
<dbReference type="Proteomes" id="UP000499080">
    <property type="component" value="Unassembled WGS sequence"/>
</dbReference>
<dbReference type="PANTHER" id="PTHR10380">
    <property type="entry name" value="CUTICLE PROTEIN"/>
    <property type="match status" value="1"/>
</dbReference>
<sequence length="220" mass="24133">MVLALFLIDGGSMVYIQVRNSIVTSMKLKVSFGITMIQLFVLSLSLVLSQATALYNYPYYLNTGTSQQYKSQDGIGNYQFGYDEAHASGGTFRKETGDAWGNKYGSYGLRDADGRYRVVNYVADAAGFRANIKSNEPGVAPDDPASTTINKPGVVFQAPVVSKPVLYAPALHHAASPEFPLLYQTYSPSGYYKGTPFTKGTTYITTKGSPYNKYGYYVYP</sequence>
<evidence type="ECO:0000313" key="4">
    <source>
        <dbReference type="EMBL" id="GBM08104.1"/>
    </source>
</evidence>
<protein>
    <submittedName>
        <fullName evidence="4">Cuticle protein 14 isoform b</fullName>
    </submittedName>
</protein>
<dbReference type="AlphaFoldDB" id="A0A4Y2CWJ6"/>
<dbReference type="InterPro" id="IPR000618">
    <property type="entry name" value="Insect_cuticle"/>
</dbReference>
<keyword evidence="2 3" id="KW-0193">Cuticle</keyword>
<dbReference type="GO" id="GO:0008010">
    <property type="term" value="F:structural constituent of chitin-based larval cuticle"/>
    <property type="evidence" value="ECO:0007669"/>
    <property type="project" value="TreeGrafter"/>
</dbReference>
<dbReference type="PROSITE" id="PS51155">
    <property type="entry name" value="CHIT_BIND_RR_2"/>
    <property type="match status" value="1"/>
</dbReference>
<keyword evidence="5" id="KW-1185">Reference proteome</keyword>
<evidence type="ECO:0000313" key="5">
    <source>
        <dbReference type="Proteomes" id="UP000499080"/>
    </source>
</evidence>
<gene>
    <name evidence="4" type="primary">CU14B_1</name>
    <name evidence="4" type="ORF">AVEN_123010_1</name>
</gene>
<proteinExistence type="predicted"/>
<dbReference type="PANTHER" id="PTHR10380:SF173">
    <property type="entry name" value="CUTICULAR PROTEIN 47EF, ISOFORM C-RELATED"/>
    <property type="match status" value="1"/>
</dbReference>
<dbReference type="OrthoDB" id="8021718at2759"/>
<reference evidence="4 5" key="1">
    <citation type="journal article" date="2019" name="Sci. Rep.">
        <title>Orb-weaving spider Araneus ventricosus genome elucidates the spidroin gene catalogue.</title>
        <authorList>
            <person name="Kono N."/>
            <person name="Nakamura H."/>
            <person name="Ohtoshi R."/>
            <person name="Moran D.A.P."/>
            <person name="Shinohara A."/>
            <person name="Yoshida Y."/>
            <person name="Fujiwara M."/>
            <person name="Mori M."/>
            <person name="Tomita M."/>
            <person name="Arakawa K."/>
        </authorList>
    </citation>
    <scope>NUCLEOTIDE SEQUENCE [LARGE SCALE GENOMIC DNA]</scope>
</reference>
<dbReference type="GO" id="GO:0062129">
    <property type="term" value="C:chitin-based extracellular matrix"/>
    <property type="evidence" value="ECO:0007669"/>
    <property type="project" value="TreeGrafter"/>
</dbReference>
<organism evidence="4 5">
    <name type="scientific">Araneus ventricosus</name>
    <name type="common">Orbweaver spider</name>
    <name type="synonym">Epeira ventricosa</name>
    <dbReference type="NCBI Taxonomy" id="182803"/>
    <lineage>
        <taxon>Eukaryota</taxon>
        <taxon>Metazoa</taxon>
        <taxon>Ecdysozoa</taxon>
        <taxon>Arthropoda</taxon>
        <taxon>Chelicerata</taxon>
        <taxon>Arachnida</taxon>
        <taxon>Araneae</taxon>
        <taxon>Araneomorphae</taxon>
        <taxon>Entelegynae</taxon>
        <taxon>Araneoidea</taxon>
        <taxon>Araneidae</taxon>
        <taxon>Araneus</taxon>
    </lineage>
</organism>
<dbReference type="InterPro" id="IPR031311">
    <property type="entry name" value="CHIT_BIND_RR_consensus"/>
</dbReference>
<accession>A0A4Y2CWJ6</accession>
<dbReference type="EMBL" id="BGPR01000251">
    <property type="protein sequence ID" value="GBM08104.1"/>
    <property type="molecule type" value="Genomic_DNA"/>
</dbReference>
<dbReference type="PROSITE" id="PS00233">
    <property type="entry name" value="CHIT_BIND_RR_1"/>
    <property type="match status" value="1"/>
</dbReference>
<evidence type="ECO:0000256" key="1">
    <source>
        <dbReference type="ARBA" id="ARBA00002980"/>
    </source>
</evidence>
<dbReference type="Pfam" id="PF00379">
    <property type="entry name" value="Chitin_bind_4"/>
    <property type="match status" value="1"/>
</dbReference>
<dbReference type="InterPro" id="IPR050468">
    <property type="entry name" value="Cuticle_Struct_Prot"/>
</dbReference>
<evidence type="ECO:0000256" key="2">
    <source>
        <dbReference type="ARBA" id="ARBA00022460"/>
    </source>
</evidence>